<evidence type="ECO:0000313" key="5">
    <source>
        <dbReference type="Proteomes" id="UP001592531"/>
    </source>
</evidence>
<feature type="region of interest" description="Disordered" evidence="2">
    <location>
        <begin position="169"/>
        <end position="193"/>
    </location>
</feature>
<evidence type="ECO:0000313" key="4">
    <source>
        <dbReference type="EMBL" id="MFC1418275.1"/>
    </source>
</evidence>
<name>A0ABV6VWX1_9ACTN</name>
<protein>
    <submittedName>
        <fullName evidence="4">Uncharacterized protein</fullName>
    </submittedName>
</protein>
<keyword evidence="3" id="KW-0812">Transmembrane</keyword>
<comment type="caution">
    <text evidence="4">The sequence shown here is derived from an EMBL/GenBank/DDBJ whole genome shotgun (WGS) entry which is preliminary data.</text>
</comment>
<evidence type="ECO:0000256" key="3">
    <source>
        <dbReference type="SAM" id="Phobius"/>
    </source>
</evidence>
<feature type="region of interest" description="Disordered" evidence="2">
    <location>
        <begin position="273"/>
        <end position="302"/>
    </location>
</feature>
<keyword evidence="5" id="KW-1185">Reference proteome</keyword>
<dbReference type="EMBL" id="JBHFAB010000011">
    <property type="protein sequence ID" value="MFC1418275.1"/>
    <property type="molecule type" value="Genomic_DNA"/>
</dbReference>
<keyword evidence="1" id="KW-0175">Coiled coil</keyword>
<feature type="region of interest" description="Disordered" evidence="2">
    <location>
        <begin position="420"/>
        <end position="446"/>
    </location>
</feature>
<evidence type="ECO:0000256" key="2">
    <source>
        <dbReference type="SAM" id="MobiDB-lite"/>
    </source>
</evidence>
<dbReference type="Proteomes" id="UP001592531">
    <property type="component" value="Unassembled WGS sequence"/>
</dbReference>
<feature type="coiled-coil region" evidence="1">
    <location>
        <begin position="49"/>
        <end position="116"/>
    </location>
</feature>
<gene>
    <name evidence="4" type="ORF">ACEZDE_16760</name>
</gene>
<keyword evidence="3" id="KW-1133">Transmembrane helix</keyword>
<proteinExistence type="predicted"/>
<keyword evidence="3" id="KW-0472">Membrane</keyword>
<organism evidence="4 5">
    <name type="scientific">Streptacidiphilus cavernicola</name>
    <dbReference type="NCBI Taxonomy" id="3342716"/>
    <lineage>
        <taxon>Bacteria</taxon>
        <taxon>Bacillati</taxon>
        <taxon>Actinomycetota</taxon>
        <taxon>Actinomycetes</taxon>
        <taxon>Kitasatosporales</taxon>
        <taxon>Streptomycetaceae</taxon>
        <taxon>Streptacidiphilus</taxon>
    </lineage>
</organism>
<reference evidence="4 5" key="1">
    <citation type="submission" date="2024-09" db="EMBL/GenBank/DDBJ databases">
        <authorList>
            <person name="Lee S.D."/>
        </authorList>
    </citation>
    <scope>NUCLEOTIDE SEQUENCE [LARGE SCALE GENOMIC DNA]</scope>
    <source>
        <strain evidence="4 5">N8-3</strain>
    </source>
</reference>
<feature type="transmembrane region" description="Helical" evidence="3">
    <location>
        <begin position="7"/>
        <end position="27"/>
    </location>
</feature>
<dbReference type="RefSeq" id="WP_380537068.1">
    <property type="nucleotide sequence ID" value="NZ_JBHFAB010000011.1"/>
</dbReference>
<evidence type="ECO:0000256" key="1">
    <source>
        <dbReference type="SAM" id="Coils"/>
    </source>
</evidence>
<accession>A0ABV6VWX1</accession>
<sequence>MFTTDPVVLRTLVVAASVGAFAGAVLLRLREHAGEAELEAEIAARGRDEARFEDRAAELEAQAEAAEEQVKRLERRLLAQRAQITRTESENARLLRDRARIAAEAAAREAEEARRREAAVRGTRPSPTAYLKAAAALRGLERRAAVGQAQRIAAAQAPQGTAVYAGERQEQGTAASTGEQREPGAAVYAGEQGGGTGVPAVPGLAAPLPSALDALAAARQHPAPAEATAATAPQGATASASAGTAAQGVTGSAGGTAVQGVMVSAAAGSAPQGASAAAAPQGGPVAGGAAPSGSTASGARSGATALSAPAGAVPQVPTSGRAAPAGAAAPAWARAALPPMRPASAVLPTALVRPARQSRDLLRKEAGSGGTFNFFSRQEAAISRGLGDLADVVGDEAAAAQQLYAGDPVATEAAVGALPDPVHGRTDAASADGAGPGTAGLVDLTADDETEPIDVRALRAI</sequence>